<dbReference type="Gene3D" id="3.30.450.20">
    <property type="entry name" value="PAS domain"/>
    <property type="match status" value="1"/>
</dbReference>
<evidence type="ECO:0000313" key="4">
    <source>
        <dbReference type="Proteomes" id="UP000316213"/>
    </source>
</evidence>
<organism evidence="3 4">
    <name type="scientific">Neorhodopirellula pilleata</name>
    <dbReference type="NCBI Taxonomy" id="2714738"/>
    <lineage>
        <taxon>Bacteria</taxon>
        <taxon>Pseudomonadati</taxon>
        <taxon>Planctomycetota</taxon>
        <taxon>Planctomycetia</taxon>
        <taxon>Pirellulales</taxon>
        <taxon>Pirellulaceae</taxon>
        <taxon>Neorhodopirellula</taxon>
    </lineage>
</organism>
<proteinExistence type="predicted"/>
<dbReference type="SMART" id="SM00052">
    <property type="entry name" value="EAL"/>
    <property type="match status" value="1"/>
</dbReference>
<dbReference type="CDD" id="cd01949">
    <property type="entry name" value="GGDEF"/>
    <property type="match status" value="1"/>
</dbReference>
<dbReference type="InterPro" id="IPR000160">
    <property type="entry name" value="GGDEF_dom"/>
</dbReference>
<dbReference type="InterPro" id="IPR029787">
    <property type="entry name" value="Nucleotide_cyclase"/>
</dbReference>
<dbReference type="EMBL" id="SJPM01000005">
    <property type="protein sequence ID" value="TWT96575.1"/>
    <property type="molecule type" value="Genomic_DNA"/>
</dbReference>
<dbReference type="PROSITE" id="PS50883">
    <property type="entry name" value="EAL"/>
    <property type="match status" value="1"/>
</dbReference>
<dbReference type="CDD" id="cd01948">
    <property type="entry name" value="EAL"/>
    <property type="match status" value="1"/>
</dbReference>
<dbReference type="InterPro" id="IPR043128">
    <property type="entry name" value="Rev_trsase/Diguanyl_cyclase"/>
</dbReference>
<dbReference type="Pfam" id="PF00990">
    <property type="entry name" value="GGDEF"/>
    <property type="match status" value="1"/>
</dbReference>
<name>A0A5C6ABS9_9BACT</name>
<dbReference type="InterPro" id="IPR035919">
    <property type="entry name" value="EAL_sf"/>
</dbReference>
<dbReference type="OrthoDB" id="9762141at2"/>
<dbReference type="SUPFAM" id="SSF141868">
    <property type="entry name" value="EAL domain-like"/>
    <property type="match status" value="1"/>
</dbReference>
<dbReference type="Gene3D" id="3.30.70.270">
    <property type="match status" value="1"/>
</dbReference>
<accession>A0A5C6ABS9</accession>
<evidence type="ECO:0000259" key="2">
    <source>
        <dbReference type="PROSITE" id="PS50887"/>
    </source>
</evidence>
<protein>
    <submittedName>
        <fullName evidence="3">Phytochrome-like protein cph2</fullName>
    </submittedName>
</protein>
<keyword evidence="4" id="KW-1185">Reference proteome</keyword>
<dbReference type="SMART" id="SM00267">
    <property type="entry name" value="GGDEF"/>
    <property type="match status" value="1"/>
</dbReference>
<gene>
    <name evidence="3" type="primary">cph2_2</name>
    <name evidence="3" type="ORF">Pla100_30580</name>
</gene>
<evidence type="ECO:0000259" key="1">
    <source>
        <dbReference type="PROSITE" id="PS50883"/>
    </source>
</evidence>
<dbReference type="PROSITE" id="PS50887">
    <property type="entry name" value="GGDEF"/>
    <property type="match status" value="1"/>
</dbReference>
<reference evidence="3 4" key="1">
    <citation type="submission" date="2019-02" db="EMBL/GenBank/DDBJ databases">
        <title>Deep-cultivation of Planctomycetes and their phenomic and genomic characterization uncovers novel biology.</title>
        <authorList>
            <person name="Wiegand S."/>
            <person name="Jogler M."/>
            <person name="Boedeker C."/>
            <person name="Pinto D."/>
            <person name="Vollmers J."/>
            <person name="Rivas-Marin E."/>
            <person name="Kohn T."/>
            <person name="Peeters S.H."/>
            <person name="Heuer A."/>
            <person name="Rast P."/>
            <person name="Oberbeckmann S."/>
            <person name="Bunk B."/>
            <person name="Jeske O."/>
            <person name="Meyerdierks A."/>
            <person name="Storesund J.E."/>
            <person name="Kallscheuer N."/>
            <person name="Luecker S."/>
            <person name="Lage O.M."/>
            <person name="Pohl T."/>
            <person name="Merkel B.J."/>
            <person name="Hornburger P."/>
            <person name="Mueller R.-W."/>
            <person name="Bruemmer F."/>
            <person name="Labrenz M."/>
            <person name="Spormann A.M."/>
            <person name="Op Den Camp H."/>
            <person name="Overmann J."/>
            <person name="Amann R."/>
            <person name="Jetten M.S.M."/>
            <person name="Mascher T."/>
            <person name="Medema M.H."/>
            <person name="Devos D.P."/>
            <person name="Kaster A.-K."/>
            <person name="Ovreas L."/>
            <person name="Rohde M."/>
            <person name="Galperin M.Y."/>
            <person name="Jogler C."/>
        </authorList>
    </citation>
    <scope>NUCLEOTIDE SEQUENCE [LARGE SCALE GENOMIC DNA]</scope>
    <source>
        <strain evidence="3 4">Pla100</strain>
    </source>
</reference>
<dbReference type="RefSeq" id="WP_146578466.1">
    <property type="nucleotide sequence ID" value="NZ_SJPM01000005.1"/>
</dbReference>
<dbReference type="Proteomes" id="UP000316213">
    <property type="component" value="Unassembled WGS sequence"/>
</dbReference>
<dbReference type="Gene3D" id="3.20.20.450">
    <property type="entry name" value="EAL domain"/>
    <property type="match status" value="1"/>
</dbReference>
<dbReference type="PANTHER" id="PTHR44757">
    <property type="entry name" value="DIGUANYLATE CYCLASE DGCP"/>
    <property type="match status" value="1"/>
</dbReference>
<dbReference type="AlphaFoldDB" id="A0A5C6ABS9"/>
<evidence type="ECO:0000313" key="3">
    <source>
        <dbReference type="EMBL" id="TWT96575.1"/>
    </source>
</evidence>
<feature type="domain" description="GGDEF" evidence="2">
    <location>
        <begin position="240"/>
        <end position="376"/>
    </location>
</feature>
<feature type="domain" description="EAL" evidence="1">
    <location>
        <begin position="385"/>
        <end position="638"/>
    </location>
</feature>
<dbReference type="Pfam" id="PF00563">
    <property type="entry name" value="EAL"/>
    <property type="match status" value="1"/>
</dbReference>
<sequence>MQIYLAETGVSAIEQFQTSLAATGTTPWAWLDMVASILEPACLVFLVTYLVWQRGLGIKERQAFASVSDPIGTDINQLLSAGVQQLPCPILIIDSSTAKLAFANQAAFQLFGINWIPHNQLVSRSLDQLFRISADSESSQLIGEELLLRVAESGRTERFENLFIRHSNSAGKNISLTAVPLFEQSHSSSYIAAYVDDETDGFEKISRIQQIAYSDSLTGLANRHSILQHIQTAIDRETDCPFAILFMDFDRFKLINDSLGHEVGDQLLKEIAKRINTLVGSIDCLGVAGRLGGDEFVVFLDQLNDFGDATVIAERLLASLAQPYHLAGTSVVSTASIGVALSGPGVRSASDMLRNADLAMYKAKAAGKARCSYFDDGLKREVEQRLQVETELREALTHDEFYVVFQSIVDLRDRSILSYEALLRWSHPRLGPISAGQFFDVANETGLVVPIGDFALTTACGIAVKNEFERRGCRLHVNLSRLQVLLPALMDILGNAIETAGLSAGSLVLEISESSLSGEPERVISRLHEIKERGHRLCLDNFGSGAAPLTLLRELPIDYLKLDRSLVSSVNSSPEHLVLIQSLVTIAETYDIQVIAEGIETDEQVKQLKQIGCRFGQGYAFQRPVEADCLPWDGPVRPIPAKLKPTRR</sequence>
<dbReference type="SUPFAM" id="SSF55073">
    <property type="entry name" value="Nucleotide cyclase"/>
    <property type="match status" value="1"/>
</dbReference>
<dbReference type="InterPro" id="IPR052155">
    <property type="entry name" value="Biofilm_reg_signaling"/>
</dbReference>
<dbReference type="PANTHER" id="PTHR44757:SF2">
    <property type="entry name" value="BIOFILM ARCHITECTURE MAINTENANCE PROTEIN MBAA"/>
    <property type="match status" value="1"/>
</dbReference>
<dbReference type="InterPro" id="IPR001633">
    <property type="entry name" value="EAL_dom"/>
</dbReference>
<dbReference type="NCBIfam" id="TIGR00254">
    <property type="entry name" value="GGDEF"/>
    <property type="match status" value="1"/>
</dbReference>
<comment type="caution">
    <text evidence="3">The sequence shown here is derived from an EMBL/GenBank/DDBJ whole genome shotgun (WGS) entry which is preliminary data.</text>
</comment>